<feature type="region of interest" description="Disordered" evidence="1">
    <location>
        <begin position="665"/>
        <end position="761"/>
    </location>
</feature>
<protein>
    <submittedName>
        <fullName evidence="2">Uncharacterized protein</fullName>
    </submittedName>
</protein>
<evidence type="ECO:0000313" key="2">
    <source>
        <dbReference type="EMBL" id="UJO18023.1"/>
    </source>
</evidence>
<evidence type="ECO:0000313" key="3">
    <source>
        <dbReference type="Proteomes" id="UP000756132"/>
    </source>
</evidence>
<feature type="region of interest" description="Disordered" evidence="1">
    <location>
        <begin position="105"/>
        <end position="175"/>
    </location>
</feature>
<feature type="compositionally biased region" description="Low complexity" evidence="1">
    <location>
        <begin position="421"/>
        <end position="430"/>
    </location>
</feature>
<sequence length="787" mass="85384">MSTFKRKSKPAKDAEAKAAEVKPKKDAAGQAPMKSYKPRHVANATFHANRSEIQDERNSVYSQQFYSQPKAHSEEVFSHSQSPSMAGSQYAQTTRQNSEYLYQARGRSGRYDNTMPFARGRGKADLGKEPGNMTPYYSSDSGYDSAGAQSAMNSRAPSLQTLQDPRSQYNSRASHSFVPELRLGQEPTEQMSELERILTGDAATTSQEGILKNVGNVSALDHEHDVNSTKSSKPKVPGNKKTRFEDQSDPVPVVDHLQNQRELLSVAPVKSLVQHYDAAASKEYMTAPANRTELPRHGQQDHPHNSAQSLELPPQTFGGLHLACQPKENASDGQALLDTTHLIPATMTSRRPSLPPLSTLDGLKVNKKGRILDEEGDQIGELVEGDLLDCVRQKVNEKGEVLDEYGRVVGIVRTIPNNGEASASPAHPAPQHIEPRPEAATQSLQPSGPDLSLYTGSVPHPIQHTGPHTDAVQPQHHHHAPPHFASSHVSEAPASIASDPTTVQHSSIVAGSRPSGSASPLLQGARPVSPLDNADSKAQVAMSTDGPHYSAPLTPKDQSSHELLQRPTRTASERSLSELGRSYARPPMNPVPEDNVPEDDIMPVESADLFAYKGEIPLTDARLPSRTIDLSLSRTAFSGGPSPPTMPGQLSPSARIPMASRRATTHFTGGYSSNNLNPKLAMMNNSRRSPFSSHETSPKRSETGTDSTSDDMPMIRPTHMRTPSMRSTATTVDKPRTYFTHGGKITVDADTPKPEKAAAAPMAEPVVEKVADKKKKSRFSMAFGKKK</sequence>
<evidence type="ECO:0000256" key="1">
    <source>
        <dbReference type="SAM" id="MobiDB-lite"/>
    </source>
</evidence>
<name>A0A9Q8LJU7_PASFU</name>
<reference evidence="2" key="1">
    <citation type="submission" date="2021-12" db="EMBL/GenBank/DDBJ databases">
        <authorList>
            <person name="Zaccaron A."/>
            <person name="Stergiopoulos I."/>
        </authorList>
    </citation>
    <scope>NUCLEOTIDE SEQUENCE</scope>
    <source>
        <strain evidence="2">Race5_Kim</strain>
    </source>
</reference>
<dbReference type="GeneID" id="71986087"/>
<dbReference type="Pfam" id="PF12396">
    <property type="entry name" value="DUF3659"/>
    <property type="match status" value="1"/>
</dbReference>
<proteinExistence type="predicted"/>
<feature type="compositionally biased region" description="Polar residues" evidence="1">
    <location>
        <begin position="498"/>
        <end position="520"/>
    </location>
</feature>
<dbReference type="EMBL" id="CP090167">
    <property type="protein sequence ID" value="UJO18023.1"/>
    <property type="molecule type" value="Genomic_DNA"/>
</dbReference>
<organism evidence="2 3">
    <name type="scientific">Passalora fulva</name>
    <name type="common">Tomato leaf mold</name>
    <name type="synonym">Cladosporium fulvum</name>
    <dbReference type="NCBI Taxonomy" id="5499"/>
    <lineage>
        <taxon>Eukaryota</taxon>
        <taxon>Fungi</taxon>
        <taxon>Dikarya</taxon>
        <taxon>Ascomycota</taxon>
        <taxon>Pezizomycotina</taxon>
        <taxon>Dothideomycetes</taxon>
        <taxon>Dothideomycetidae</taxon>
        <taxon>Mycosphaerellales</taxon>
        <taxon>Mycosphaerellaceae</taxon>
        <taxon>Fulvia</taxon>
    </lineage>
</organism>
<feature type="compositionally biased region" description="Polar residues" evidence="1">
    <location>
        <begin position="665"/>
        <end position="695"/>
    </location>
</feature>
<dbReference type="KEGG" id="ffu:CLAFUR5_06209"/>
<feature type="region of interest" description="Disordered" evidence="1">
    <location>
        <begin position="1"/>
        <end position="38"/>
    </location>
</feature>
<accession>A0A9Q8LJU7</accession>
<feature type="region of interest" description="Disordered" evidence="1">
    <location>
        <begin position="419"/>
        <end position="598"/>
    </location>
</feature>
<dbReference type="RefSeq" id="XP_047762389.1">
    <property type="nucleotide sequence ID" value="XM_047905357.1"/>
</dbReference>
<reference evidence="2" key="2">
    <citation type="journal article" date="2022" name="Microb. Genom.">
        <title>A chromosome-scale genome assembly of the tomato pathogen Cladosporium fulvum reveals a compartmentalized genome architecture and the presence of a dispensable chromosome.</title>
        <authorList>
            <person name="Zaccaron A.Z."/>
            <person name="Chen L.H."/>
            <person name="Samaras A."/>
            <person name="Stergiopoulos I."/>
        </authorList>
    </citation>
    <scope>NUCLEOTIDE SEQUENCE</scope>
    <source>
        <strain evidence="2">Race5_Kim</strain>
    </source>
</reference>
<dbReference type="OrthoDB" id="3946749at2759"/>
<feature type="compositionally biased region" description="Polar residues" evidence="1">
    <location>
        <begin position="152"/>
        <end position="174"/>
    </location>
</feature>
<dbReference type="OMA" id="RATTHFT"/>
<feature type="compositionally biased region" description="Low complexity" evidence="1">
    <location>
        <begin position="136"/>
        <end position="151"/>
    </location>
</feature>
<keyword evidence="3" id="KW-1185">Reference proteome</keyword>
<dbReference type="PANTHER" id="PTHR39461">
    <property type="entry name" value="LEA DOMAIN PROTEIN (AFU_ORTHOLOGUE AFUA_8G04920)"/>
    <property type="match status" value="1"/>
</dbReference>
<feature type="compositionally biased region" description="Basic and acidic residues" evidence="1">
    <location>
        <begin position="10"/>
        <end position="27"/>
    </location>
</feature>
<feature type="region of interest" description="Disordered" evidence="1">
    <location>
        <begin position="223"/>
        <end position="248"/>
    </location>
</feature>
<feature type="region of interest" description="Disordered" evidence="1">
    <location>
        <begin position="65"/>
        <end position="93"/>
    </location>
</feature>
<gene>
    <name evidence="2" type="ORF">CLAFUR5_06209</name>
</gene>
<dbReference type="InterPro" id="IPR022124">
    <property type="entry name" value="DUF3659"/>
</dbReference>
<dbReference type="PANTHER" id="PTHR39461:SF1">
    <property type="entry name" value="LEA DOMAIN PROTEIN (AFU_ORTHOLOGUE AFUA_8G04920)"/>
    <property type="match status" value="1"/>
</dbReference>
<dbReference type="Proteomes" id="UP000756132">
    <property type="component" value="Chromosome 5"/>
</dbReference>
<dbReference type="AlphaFoldDB" id="A0A9Q8LJU7"/>
<feature type="compositionally biased region" description="Polar residues" evidence="1">
    <location>
        <begin position="78"/>
        <end position="93"/>
    </location>
</feature>